<protein>
    <submittedName>
        <fullName evidence="2">Putative secreted protein</fullName>
    </submittedName>
</protein>
<dbReference type="EMBL" id="GIFC01004976">
    <property type="protein sequence ID" value="MXU87059.1"/>
    <property type="molecule type" value="Transcribed_RNA"/>
</dbReference>
<reference evidence="2" key="1">
    <citation type="submission" date="2019-12" db="EMBL/GenBank/DDBJ databases">
        <title>An insight into the sialome of adult female Ixodes ricinus ticks feeding for 6 days.</title>
        <authorList>
            <person name="Perner J."/>
            <person name="Ribeiro J.M.C."/>
        </authorList>
    </citation>
    <scope>NUCLEOTIDE SEQUENCE</scope>
    <source>
        <strain evidence="2">Semi-engorged</strain>
        <tissue evidence="2">Salivary glands</tissue>
    </source>
</reference>
<evidence type="ECO:0000256" key="1">
    <source>
        <dbReference type="SAM" id="SignalP"/>
    </source>
</evidence>
<proteinExistence type="predicted"/>
<feature type="signal peptide" evidence="1">
    <location>
        <begin position="1"/>
        <end position="25"/>
    </location>
</feature>
<dbReference type="AlphaFoldDB" id="A0A6B0U3K4"/>
<sequence length="94" mass="10772">MHEVFHLGVGLCTKWIILQSSLVSANPPDLRTLHWLWKCHGLSTPCPISWQYYASCQAYKCYIPAVTWEHRPTKLWVGFFGTPKHSAPLELSGF</sequence>
<name>A0A6B0U3K4_IXORI</name>
<organism evidence="2">
    <name type="scientific">Ixodes ricinus</name>
    <name type="common">Common tick</name>
    <name type="synonym">Acarus ricinus</name>
    <dbReference type="NCBI Taxonomy" id="34613"/>
    <lineage>
        <taxon>Eukaryota</taxon>
        <taxon>Metazoa</taxon>
        <taxon>Ecdysozoa</taxon>
        <taxon>Arthropoda</taxon>
        <taxon>Chelicerata</taxon>
        <taxon>Arachnida</taxon>
        <taxon>Acari</taxon>
        <taxon>Parasitiformes</taxon>
        <taxon>Ixodida</taxon>
        <taxon>Ixodoidea</taxon>
        <taxon>Ixodidae</taxon>
        <taxon>Ixodinae</taxon>
        <taxon>Ixodes</taxon>
    </lineage>
</organism>
<accession>A0A6B0U3K4</accession>
<feature type="chain" id="PRO_5025431985" evidence="1">
    <location>
        <begin position="26"/>
        <end position="94"/>
    </location>
</feature>
<keyword evidence="1" id="KW-0732">Signal</keyword>
<evidence type="ECO:0000313" key="2">
    <source>
        <dbReference type="EMBL" id="MXU87059.1"/>
    </source>
</evidence>